<dbReference type="InterPro" id="IPR025423">
    <property type="entry name" value="TMEM205-like"/>
</dbReference>
<organism evidence="7 8">
    <name type="scientific">Mariprofundus erugo</name>
    <dbReference type="NCBI Taxonomy" id="2528639"/>
    <lineage>
        <taxon>Bacteria</taxon>
        <taxon>Pseudomonadati</taxon>
        <taxon>Pseudomonadota</taxon>
        <taxon>Candidatius Mariprofundia</taxon>
        <taxon>Mariprofundales</taxon>
        <taxon>Mariprofundaceae</taxon>
        <taxon>Mariprofundus</taxon>
    </lineage>
</organism>
<dbReference type="GO" id="GO:0016020">
    <property type="term" value="C:membrane"/>
    <property type="evidence" value="ECO:0007669"/>
    <property type="project" value="UniProtKB-SubCell"/>
</dbReference>
<comment type="subcellular location">
    <subcellularLocation>
        <location evidence="1">Membrane</location>
    </subcellularLocation>
</comment>
<comment type="caution">
    <text evidence="7">The sequence shown here is derived from an EMBL/GenBank/DDBJ whole genome shotgun (WGS) entry which is preliminary data.</text>
</comment>
<name>A0A5R9GRH7_9PROT</name>
<evidence type="ECO:0000256" key="1">
    <source>
        <dbReference type="ARBA" id="ARBA00004370"/>
    </source>
</evidence>
<dbReference type="AlphaFoldDB" id="A0A5R9GRH7"/>
<protein>
    <submittedName>
        <fullName evidence="7">DUF4149 domain-containing protein</fullName>
    </submittedName>
</protein>
<dbReference type="EMBL" id="VBRY01000005">
    <property type="protein sequence ID" value="TLS67655.1"/>
    <property type="molecule type" value="Genomic_DNA"/>
</dbReference>
<reference evidence="7 8" key="1">
    <citation type="journal article" date="2019" name="Appl. Environ. Microbiol.">
        <title>Environmental Evidence and Genomic Insight of Iron-oxidizing Bacteria Preference Towards More Corrosion Resistant Stainless Steel at Higher Salinities.</title>
        <authorList>
            <person name="Garrison C.E."/>
            <person name="Price K.A."/>
            <person name="Field E.K."/>
        </authorList>
    </citation>
    <scope>NUCLEOTIDE SEQUENCE [LARGE SCALE GENOMIC DNA]</scope>
    <source>
        <strain evidence="7 8">P3</strain>
    </source>
</reference>
<keyword evidence="3 5" id="KW-1133">Transmembrane helix</keyword>
<feature type="transmembrane region" description="Helical" evidence="5">
    <location>
        <begin position="84"/>
        <end position="108"/>
    </location>
</feature>
<sequence length="167" mass="17802">MKMTCLRAGAIRLCLAMMLALLVIPGYIVAPVLFAGAGSQALAGELAGRIFHLSLVTLLFLAAAVASFWWRMQSDGQIIGRRSWILLAALCLLVAINVFGLAPLMADIKHQMGPIDLIPKDNPLRQKFGMWHGISAVLHLLASIVAAMLVATSPIGNDSKKGTCPSL</sequence>
<evidence type="ECO:0000256" key="2">
    <source>
        <dbReference type="ARBA" id="ARBA00022692"/>
    </source>
</evidence>
<keyword evidence="2 5" id="KW-0812">Transmembrane</keyword>
<dbReference type="RefSeq" id="WP_138239088.1">
    <property type="nucleotide sequence ID" value="NZ_VBRY01000005.1"/>
</dbReference>
<accession>A0A5R9GRH7</accession>
<evidence type="ECO:0000259" key="6">
    <source>
        <dbReference type="Pfam" id="PF13664"/>
    </source>
</evidence>
<evidence type="ECO:0000313" key="8">
    <source>
        <dbReference type="Proteomes" id="UP000306585"/>
    </source>
</evidence>
<feature type="domain" description="TMEM205-like" evidence="6">
    <location>
        <begin position="13"/>
        <end position="112"/>
    </location>
</feature>
<evidence type="ECO:0000256" key="4">
    <source>
        <dbReference type="ARBA" id="ARBA00023136"/>
    </source>
</evidence>
<dbReference type="Proteomes" id="UP000306585">
    <property type="component" value="Unassembled WGS sequence"/>
</dbReference>
<evidence type="ECO:0000256" key="5">
    <source>
        <dbReference type="SAM" id="Phobius"/>
    </source>
</evidence>
<proteinExistence type="predicted"/>
<evidence type="ECO:0000256" key="3">
    <source>
        <dbReference type="ARBA" id="ARBA00022989"/>
    </source>
</evidence>
<dbReference type="Pfam" id="PF13664">
    <property type="entry name" value="DUF4149"/>
    <property type="match status" value="1"/>
</dbReference>
<gene>
    <name evidence="7" type="ORF">FEF65_07000</name>
</gene>
<keyword evidence="8" id="KW-1185">Reference proteome</keyword>
<keyword evidence="4 5" id="KW-0472">Membrane</keyword>
<feature type="transmembrane region" description="Helical" evidence="5">
    <location>
        <begin position="128"/>
        <end position="151"/>
    </location>
</feature>
<evidence type="ECO:0000313" key="7">
    <source>
        <dbReference type="EMBL" id="TLS67655.1"/>
    </source>
</evidence>
<feature type="transmembrane region" description="Helical" evidence="5">
    <location>
        <begin position="53"/>
        <end position="72"/>
    </location>
</feature>